<dbReference type="InterPro" id="IPR013713">
    <property type="entry name" value="XPO2_central"/>
</dbReference>
<protein>
    <submittedName>
        <fullName evidence="9">Importin alpha re-exporter</fullName>
    </submittedName>
</protein>
<reference evidence="10" key="1">
    <citation type="journal article" date="2012" name="Science">
        <title>The Paleozoic origin of enzymatic lignin decomposition reconstructed from 31 fungal genomes.</title>
        <authorList>
            <person name="Floudas D."/>
            <person name="Binder M."/>
            <person name="Riley R."/>
            <person name="Barry K."/>
            <person name="Blanchette R.A."/>
            <person name="Henrissat B."/>
            <person name="Martinez A.T."/>
            <person name="Otillar R."/>
            <person name="Spatafora J.W."/>
            <person name="Yadav J.S."/>
            <person name="Aerts A."/>
            <person name="Benoit I."/>
            <person name="Boyd A."/>
            <person name="Carlson A."/>
            <person name="Copeland A."/>
            <person name="Coutinho P.M."/>
            <person name="de Vries R.P."/>
            <person name="Ferreira P."/>
            <person name="Findley K."/>
            <person name="Foster B."/>
            <person name="Gaskell J."/>
            <person name="Glotzer D."/>
            <person name="Gorecki P."/>
            <person name="Heitman J."/>
            <person name="Hesse C."/>
            <person name="Hori C."/>
            <person name="Igarashi K."/>
            <person name="Jurgens J.A."/>
            <person name="Kallen N."/>
            <person name="Kersten P."/>
            <person name="Kohler A."/>
            <person name="Kuees U."/>
            <person name="Kumar T.K.A."/>
            <person name="Kuo A."/>
            <person name="LaButti K."/>
            <person name="Larrondo L.F."/>
            <person name="Lindquist E."/>
            <person name="Ling A."/>
            <person name="Lombard V."/>
            <person name="Lucas S."/>
            <person name="Lundell T."/>
            <person name="Martin R."/>
            <person name="McLaughlin D.J."/>
            <person name="Morgenstern I."/>
            <person name="Morin E."/>
            <person name="Murat C."/>
            <person name="Nagy L.G."/>
            <person name="Nolan M."/>
            <person name="Ohm R.A."/>
            <person name="Patyshakuliyeva A."/>
            <person name="Rokas A."/>
            <person name="Ruiz-Duenas F.J."/>
            <person name="Sabat G."/>
            <person name="Salamov A."/>
            <person name="Samejima M."/>
            <person name="Schmutz J."/>
            <person name="Slot J.C."/>
            <person name="St John F."/>
            <person name="Stenlid J."/>
            <person name="Sun H."/>
            <person name="Sun S."/>
            <person name="Syed K."/>
            <person name="Tsang A."/>
            <person name="Wiebenga A."/>
            <person name="Young D."/>
            <person name="Pisabarro A."/>
            <person name="Eastwood D.C."/>
            <person name="Martin F."/>
            <person name="Cullen D."/>
            <person name="Grigoriev I.V."/>
            <person name="Hibbett D.S."/>
        </authorList>
    </citation>
    <scope>NUCLEOTIDE SEQUENCE [LARGE SCALE GENOMIC DNA]</scope>
    <source>
        <strain evidence="10">RWD-64-598 SS2</strain>
    </source>
</reference>
<dbReference type="Proteomes" id="UP000053558">
    <property type="component" value="Unassembled WGS sequence"/>
</dbReference>
<dbReference type="GeneID" id="19200481"/>
<dbReference type="InterPro" id="IPR005043">
    <property type="entry name" value="XPO2_C"/>
</dbReference>
<evidence type="ECO:0000259" key="8">
    <source>
        <dbReference type="PROSITE" id="PS50166"/>
    </source>
</evidence>
<dbReference type="GO" id="GO:0006606">
    <property type="term" value="P:protein import into nucleus"/>
    <property type="evidence" value="ECO:0007669"/>
    <property type="project" value="TreeGrafter"/>
</dbReference>
<dbReference type="EMBL" id="JH711595">
    <property type="protein sequence ID" value="EIW74080.1"/>
    <property type="molecule type" value="Genomic_DNA"/>
</dbReference>
<dbReference type="eggNOG" id="KOG1992">
    <property type="taxonomic scope" value="Eukaryota"/>
</dbReference>
<dbReference type="GO" id="GO:0005049">
    <property type="term" value="F:nuclear export signal receptor activity"/>
    <property type="evidence" value="ECO:0007669"/>
    <property type="project" value="TreeGrafter"/>
</dbReference>
<evidence type="ECO:0000313" key="9">
    <source>
        <dbReference type="EMBL" id="EIW74080.1"/>
    </source>
</evidence>
<evidence type="ECO:0000256" key="5">
    <source>
        <dbReference type="ARBA" id="ARBA00022490"/>
    </source>
</evidence>
<dbReference type="SMART" id="SM00913">
    <property type="entry name" value="IBN_N"/>
    <property type="match status" value="1"/>
</dbReference>
<proteinExistence type="inferred from homology"/>
<dbReference type="InterPro" id="IPR001494">
    <property type="entry name" value="Importin-beta_N"/>
</dbReference>
<dbReference type="PROSITE" id="PS50166">
    <property type="entry name" value="IMPORTIN_B_NT"/>
    <property type="match status" value="1"/>
</dbReference>
<dbReference type="Pfam" id="PF08506">
    <property type="entry name" value="Cse1"/>
    <property type="match status" value="2"/>
</dbReference>
<dbReference type="OMA" id="AENEFLM"/>
<organism evidence="9 10">
    <name type="scientific">Coniophora puteana (strain RWD-64-598)</name>
    <name type="common">Brown rot fungus</name>
    <dbReference type="NCBI Taxonomy" id="741705"/>
    <lineage>
        <taxon>Eukaryota</taxon>
        <taxon>Fungi</taxon>
        <taxon>Dikarya</taxon>
        <taxon>Basidiomycota</taxon>
        <taxon>Agaricomycotina</taxon>
        <taxon>Agaricomycetes</taxon>
        <taxon>Agaricomycetidae</taxon>
        <taxon>Boletales</taxon>
        <taxon>Coniophorineae</taxon>
        <taxon>Coniophoraceae</taxon>
        <taxon>Coniophora</taxon>
    </lineage>
</organism>
<dbReference type="OrthoDB" id="3268246at2759"/>
<feature type="domain" description="Importin N-terminal" evidence="8">
    <location>
        <begin position="20"/>
        <end position="91"/>
    </location>
</feature>
<dbReference type="GO" id="GO:0006611">
    <property type="term" value="P:protein export from nucleus"/>
    <property type="evidence" value="ECO:0007669"/>
    <property type="project" value="TreeGrafter"/>
</dbReference>
<evidence type="ECO:0000256" key="3">
    <source>
        <dbReference type="ARBA" id="ARBA00008669"/>
    </source>
</evidence>
<keyword evidence="10" id="KW-1185">Reference proteome</keyword>
<keyword evidence="7" id="KW-0539">Nucleus</keyword>
<evidence type="ECO:0000256" key="7">
    <source>
        <dbReference type="ARBA" id="ARBA00023242"/>
    </source>
</evidence>
<dbReference type="PANTHER" id="PTHR10997:SF8">
    <property type="entry name" value="EXPORTIN-2"/>
    <property type="match status" value="1"/>
</dbReference>
<dbReference type="GO" id="GO:0005635">
    <property type="term" value="C:nuclear envelope"/>
    <property type="evidence" value="ECO:0007669"/>
    <property type="project" value="TreeGrafter"/>
</dbReference>
<dbReference type="Pfam" id="PF03810">
    <property type="entry name" value="IBN_N"/>
    <property type="match status" value="1"/>
</dbReference>
<evidence type="ECO:0000256" key="2">
    <source>
        <dbReference type="ARBA" id="ARBA00004496"/>
    </source>
</evidence>
<dbReference type="GO" id="GO:0031267">
    <property type="term" value="F:small GTPase binding"/>
    <property type="evidence" value="ECO:0007669"/>
    <property type="project" value="InterPro"/>
</dbReference>
<evidence type="ECO:0000256" key="1">
    <source>
        <dbReference type="ARBA" id="ARBA00004123"/>
    </source>
</evidence>
<comment type="subcellular location">
    <subcellularLocation>
        <location evidence="2">Cytoplasm</location>
    </subcellularLocation>
    <subcellularLocation>
        <location evidence="1">Nucleus</location>
    </subcellularLocation>
</comment>
<dbReference type="PANTHER" id="PTHR10997">
    <property type="entry name" value="IMPORTIN-7, 8, 11"/>
    <property type="match status" value="1"/>
</dbReference>
<dbReference type="SUPFAM" id="SSF48371">
    <property type="entry name" value="ARM repeat"/>
    <property type="match status" value="1"/>
</dbReference>
<dbReference type="Gene3D" id="1.25.10.10">
    <property type="entry name" value="Leucine-rich Repeat Variant"/>
    <property type="match status" value="1"/>
</dbReference>
<evidence type="ECO:0000256" key="4">
    <source>
        <dbReference type="ARBA" id="ARBA00022448"/>
    </source>
</evidence>
<dbReference type="InterPro" id="IPR016024">
    <property type="entry name" value="ARM-type_fold"/>
</dbReference>
<dbReference type="AlphaFoldDB" id="R7SDY6"/>
<comment type="similarity">
    <text evidence="3">Belongs to the XPO2/CSE1 family.</text>
</comment>
<dbReference type="KEGG" id="cput:CONPUDRAFT_133481"/>
<gene>
    <name evidence="9" type="ORF">CONPUDRAFT_133481</name>
</gene>
<dbReference type="Pfam" id="PF03378">
    <property type="entry name" value="CAS_CSE1"/>
    <property type="match status" value="1"/>
</dbReference>
<accession>R7SDY6</accession>
<evidence type="ECO:0000256" key="6">
    <source>
        <dbReference type="ARBA" id="ARBA00022927"/>
    </source>
</evidence>
<name>R7SDY6_CONPW</name>
<evidence type="ECO:0000313" key="10">
    <source>
        <dbReference type="Proteomes" id="UP000053558"/>
    </source>
</evidence>
<sequence length="1007" mass="109904">MSDLAALLKQSLDPATRKPAEAQLTDLTSQPGFLPALLALVLDSAQDVPIRLAGAIYIKNIARTRWDEDVNGMPEADKAALRSQLVPALLALSGPRDRAIRAQIAESVALVAEVDFPDRWPELIDHLVNSLSPTNYTATIAILEASHAIFSPWRSQVRSDALFTTINIVLSRFVEPFIALFRHTANLVLSPDPNAAAASAGVSLEGLAQAQILLVEIFHDLTCQDLPPAIEDSHKEFFDPTQGWWIRFLPWDPPQLRVDEDEPTPSLPAKLKTRVFELGELYIKLYPDLLQQGPFVEALVQGVWTLIGGDKAKGVGDDSLVSQALHFISTALRSGHYTALFSAPETIPSLIRGVVLPNAALRTHEVELLEDDPLEYVRRDLASVPGVQIASLGIGGGVGAGGSGAAASEGTRRQAAADVLQALVSAGFGTETTSVVGRFVTEGLAAYAGNPAERWQAKNSAVFLFGAVAVGSGSVQHGITSTNSQVDVVQFFSENVYADLEAQPGQTHPVLQIDAIRFLLMFRNQLTKHQLLSVLPLLVRHLSADMYVVYTYAAITIDRILALKRENRLLFSQADIHEAAPELLNAVLAKIEKAGTPEKVAENDHLMKCAMRVIVTARQTLTPVYQQTLQRLVQILGTISKNPSNPNFDQYIFESISALIRFVVAGNPSTLPTFEQALFGPFTFILQQDIDQYIPYVFQILSQMLEGHATGVPTEYRSLLPFLLTPACWQAKGNIPGLVRLLRAFLARDATEMVRQSQVAAVLAVIQQRLIPSKINDGWGFELLQSVVENVPPAQLKQFFRPIIVVLLTRMQSSKTDKYVYLFSYFLLFCMAIDVQGLGPDYVISTVEEVQVGLWSQILVNFVVPQAPIVPHRDRKVAVVGLTRMLTQSEIMLQGTNVQAWPQAFASLVKLFAEPQYLKKASEDTIQGAEAGVTQIDFEEQTAGYQAAYSRLAASEAAQTDPVAYVRDPRAFVAQALNAAPPRVRELLGAADQSVVGPFLSGLANAA</sequence>
<dbReference type="InterPro" id="IPR011989">
    <property type="entry name" value="ARM-like"/>
</dbReference>
<dbReference type="RefSeq" id="XP_007775791.1">
    <property type="nucleotide sequence ID" value="XM_007777601.1"/>
</dbReference>
<keyword evidence="5" id="KW-0963">Cytoplasm</keyword>
<dbReference type="GO" id="GO:0005829">
    <property type="term" value="C:cytosol"/>
    <property type="evidence" value="ECO:0007669"/>
    <property type="project" value="TreeGrafter"/>
</dbReference>
<keyword evidence="4" id="KW-0813">Transport</keyword>
<keyword evidence="6" id="KW-0653">Protein transport</keyword>